<evidence type="ECO:0000313" key="11">
    <source>
        <dbReference type="Proteomes" id="UP000289738"/>
    </source>
</evidence>
<dbReference type="SUPFAM" id="SSF52058">
    <property type="entry name" value="L domain-like"/>
    <property type="match status" value="1"/>
</dbReference>
<evidence type="ECO:0008006" key="12">
    <source>
        <dbReference type="Google" id="ProtNLM"/>
    </source>
</evidence>
<evidence type="ECO:0000256" key="4">
    <source>
        <dbReference type="ARBA" id="ARBA00022821"/>
    </source>
</evidence>
<dbReference type="Pfam" id="PF00931">
    <property type="entry name" value="NB-ARC"/>
    <property type="match status" value="1"/>
</dbReference>
<keyword evidence="4" id="KW-0611">Plant defense</keyword>
<evidence type="ECO:0000256" key="5">
    <source>
        <dbReference type="ARBA" id="ARBA00022840"/>
    </source>
</evidence>
<feature type="domain" description="Disease resistance protein winged helix" evidence="8">
    <location>
        <begin position="437"/>
        <end position="505"/>
    </location>
</feature>
<dbReference type="Gene3D" id="3.80.10.10">
    <property type="entry name" value="Ribonuclease Inhibitor"/>
    <property type="match status" value="5"/>
</dbReference>
<comment type="caution">
    <text evidence="10">The sequence shown here is derived from an EMBL/GenBank/DDBJ whole genome shotgun (WGS) entry which is preliminary data.</text>
</comment>
<sequence length="1290" mass="145928">MVDWTGSLVSAVLQVLFDRIARRELIDFFRVNHLNQSLLEKLKMLLLSVTAVLDDAEEKQLTDQLVKEWVDRLKNAVFDADDLLDEIATKSLQEIMEPGSRTTLDQVRDYASSLNPFAERVKSKVERIVERLKSIIEHKDLLGLKEGGVGVNKNKPLSLALPTTSLVDEQRVYGRNDEKEKIIDSLLSGELLHGGIEGVPVVAIVGMAGVGKTTLAQILYNDIRVRNHFHLRSWASISEASGVYEITKKIFESCAPKYSNIIDLNVLQVKLQDILARHRFLLVLDGFSSINSLEWDMLRRPFQSGKSWESRIIVTTHSQSVAMAIQAFLTHSLSPLSHEDTWKLFSGCSFKHGNPDEYPILTRIGKEIVRKCNGLPLAAKVLGSLVRSKEDVEEWESVSQSHIWELPSGRSSILPALILSYCHLPPLLKRCFAYCSVFPKGHEIKKWDLIYLWMAEGILPQPDTEKRMEDIGVECFQELHFRSFFHESTLDKSHFMMHDLISDLAQFVAGDFCYMLGDNNTRKIKNWARHLSFSQDKYEALDNLDSFTECQQLRTFLPFRSSKSGSKYAFTRMVQDLLEKQNPLRVLSLSYYEITKFPVSIGNSLHLRYLNLANTTIECLPPDVCSWYNLETLILSGCRRLSKLPENMFKLINLRHLDISGSKVMEMPAEFGRLNSLQVLTDFIVSNGRGSKISELGSLLELRGALSIGNLQNVADAIEASNARLRSKKYLHELEFKWTTTAHNVNSETAVLNMLVPHQNVKRLKIQNFGGSMLPNWLGSSAFSRMVVLQLVDCKTCLSLPSLGQLPSLEKLSIAKMRGLQRIGPEFYGYVTEPFKTLKILKFEDMPNWEEWSSSKPGQAARFPSLEELHITRCPKFTGKLPDQLPSLVKLVITTCQSWNGRCIRFSSMVVLQLVDCESCLSLPSLGQLPSLEKLYVSKMRGLHKLGLEFYGSITESFKSLKIMKFEDMPNWEEWSTGGAEQESRFPSLEELEISRCPKLIGKLPRRLPSLRKLVITACQALTSSMPWVPKLTILELTGCDALESLSERMMEENECLETIIIRNCSSLTTVFREGLLPSSLRSLEIYECRNLELFVSPSSTHESHQYPALKRLHLRFCCSSLISFPMSLFTNLEELQVQGCSNLKKISSPPNCLPYLRKLELKDCSKLVLFPEGGLPAPKLESLSIRSCTELSPDTAWGLHAMTSLTSLYISGIPSLTSLENTGIQFLASLRTLEIEACDKLAFLPLDRLVHSLSHLTIRGCSLLKDKCERDGGEYRSLVSLVPYRVIED</sequence>
<dbReference type="InterPro" id="IPR042197">
    <property type="entry name" value="Apaf_helical"/>
</dbReference>
<dbReference type="STRING" id="3818.A0A445A733"/>
<dbReference type="InterPro" id="IPR027417">
    <property type="entry name" value="P-loop_NTPase"/>
</dbReference>
<name>A0A445A733_ARAHY</name>
<keyword evidence="5" id="KW-0067">ATP-binding</keyword>
<dbReference type="Pfam" id="PF18052">
    <property type="entry name" value="Rx_N"/>
    <property type="match status" value="1"/>
</dbReference>
<dbReference type="PANTHER" id="PTHR36766:SF51">
    <property type="entry name" value="DISEASE RESISTANCE RPP13-LIKE PROTEIN 1"/>
    <property type="match status" value="1"/>
</dbReference>
<dbReference type="Gene3D" id="1.10.10.10">
    <property type="entry name" value="Winged helix-like DNA-binding domain superfamily/Winged helix DNA-binding domain"/>
    <property type="match status" value="1"/>
</dbReference>
<dbReference type="SUPFAM" id="SSF52047">
    <property type="entry name" value="RNI-like"/>
    <property type="match status" value="1"/>
</dbReference>
<dbReference type="InterPro" id="IPR006553">
    <property type="entry name" value="Leu-rich_rpt_Cys-con_subtyp"/>
</dbReference>
<dbReference type="SMART" id="SM00367">
    <property type="entry name" value="LRR_CC"/>
    <property type="match status" value="4"/>
</dbReference>
<dbReference type="Gene3D" id="3.40.50.300">
    <property type="entry name" value="P-loop containing nucleotide triphosphate hydrolases"/>
    <property type="match status" value="1"/>
</dbReference>
<dbReference type="GO" id="GO:0005524">
    <property type="term" value="F:ATP binding"/>
    <property type="evidence" value="ECO:0007669"/>
    <property type="project" value="UniProtKB-KW"/>
</dbReference>
<dbReference type="OrthoDB" id="1412384at2759"/>
<evidence type="ECO:0000259" key="9">
    <source>
        <dbReference type="Pfam" id="PF25019"/>
    </source>
</evidence>
<dbReference type="InterPro" id="IPR056789">
    <property type="entry name" value="LRR_R13L1-DRL21"/>
</dbReference>
<dbReference type="Pfam" id="PF23559">
    <property type="entry name" value="WHD_DRP"/>
    <property type="match status" value="1"/>
</dbReference>
<dbReference type="SMR" id="A0A445A733"/>
<evidence type="ECO:0000259" key="7">
    <source>
        <dbReference type="Pfam" id="PF18052"/>
    </source>
</evidence>
<evidence type="ECO:0000256" key="2">
    <source>
        <dbReference type="ARBA" id="ARBA00022737"/>
    </source>
</evidence>
<dbReference type="InterPro" id="IPR032675">
    <property type="entry name" value="LRR_dom_sf"/>
</dbReference>
<keyword evidence="11" id="KW-1185">Reference proteome</keyword>
<dbReference type="Proteomes" id="UP000289738">
    <property type="component" value="Chromosome B03"/>
</dbReference>
<dbReference type="Gene3D" id="1.10.8.430">
    <property type="entry name" value="Helical domain of apoptotic protease-activating factors"/>
    <property type="match status" value="1"/>
</dbReference>
<reference evidence="10 11" key="1">
    <citation type="submission" date="2019-01" db="EMBL/GenBank/DDBJ databases">
        <title>Sequencing of cultivated peanut Arachis hypogaea provides insights into genome evolution and oil improvement.</title>
        <authorList>
            <person name="Chen X."/>
        </authorList>
    </citation>
    <scope>NUCLEOTIDE SEQUENCE [LARGE SCALE GENOMIC DNA]</scope>
    <source>
        <strain evidence="11">cv. Fuhuasheng</strain>
        <tissue evidence="10">Leaves</tissue>
    </source>
</reference>
<evidence type="ECO:0000256" key="1">
    <source>
        <dbReference type="ARBA" id="ARBA00022614"/>
    </source>
</evidence>
<dbReference type="InterPro" id="IPR036388">
    <property type="entry name" value="WH-like_DNA-bd_sf"/>
</dbReference>
<feature type="domain" description="NB-ARC" evidence="6">
    <location>
        <begin position="177"/>
        <end position="351"/>
    </location>
</feature>
<dbReference type="Gramene" id="arahy.Tifrunner.gnm2.ann2.Ah13g140700.1">
    <property type="protein sequence ID" value="arahy.Tifrunner.gnm2.ann2.Ah13g140700.1-CDS-1"/>
    <property type="gene ID" value="arahy.Tifrunner.gnm2.ann2.Ah13g140700"/>
</dbReference>
<dbReference type="InterPro" id="IPR041118">
    <property type="entry name" value="Rx_N"/>
</dbReference>
<dbReference type="InterPro" id="IPR058922">
    <property type="entry name" value="WHD_DRP"/>
</dbReference>
<dbReference type="Pfam" id="PF25019">
    <property type="entry name" value="LRR_R13L1-DRL21"/>
    <property type="match status" value="1"/>
</dbReference>
<evidence type="ECO:0000259" key="8">
    <source>
        <dbReference type="Pfam" id="PF23559"/>
    </source>
</evidence>
<keyword evidence="2" id="KW-0677">Repeat</keyword>
<dbReference type="PANTHER" id="PTHR36766">
    <property type="entry name" value="PLANT BROAD-SPECTRUM MILDEW RESISTANCE PROTEIN RPW8"/>
    <property type="match status" value="1"/>
</dbReference>
<keyword evidence="1" id="KW-0433">Leucine-rich repeat</keyword>
<dbReference type="GO" id="GO:0043531">
    <property type="term" value="F:ADP binding"/>
    <property type="evidence" value="ECO:0007669"/>
    <property type="project" value="InterPro"/>
</dbReference>
<feature type="domain" description="R13L1/DRL21-like LRR repeat region" evidence="9">
    <location>
        <begin position="693"/>
        <end position="817"/>
    </location>
</feature>
<protein>
    <recommendedName>
        <fullName evidence="12">Disease resistance RPP13-like protein 1</fullName>
    </recommendedName>
</protein>
<proteinExistence type="predicted"/>
<gene>
    <name evidence="10" type="ORF">Ahy_B03g067505</name>
</gene>
<evidence type="ECO:0000313" key="10">
    <source>
        <dbReference type="EMBL" id="RYR22228.1"/>
    </source>
</evidence>
<dbReference type="PRINTS" id="PR00364">
    <property type="entry name" value="DISEASERSIST"/>
</dbReference>
<dbReference type="GO" id="GO:0006952">
    <property type="term" value="P:defense response"/>
    <property type="evidence" value="ECO:0007669"/>
    <property type="project" value="UniProtKB-KW"/>
</dbReference>
<dbReference type="Gene3D" id="1.20.5.4130">
    <property type="match status" value="1"/>
</dbReference>
<dbReference type="GO" id="GO:0051707">
    <property type="term" value="P:response to other organism"/>
    <property type="evidence" value="ECO:0007669"/>
    <property type="project" value="UniProtKB-ARBA"/>
</dbReference>
<evidence type="ECO:0000256" key="3">
    <source>
        <dbReference type="ARBA" id="ARBA00022741"/>
    </source>
</evidence>
<organism evidence="10 11">
    <name type="scientific">Arachis hypogaea</name>
    <name type="common">Peanut</name>
    <dbReference type="NCBI Taxonomy" id="3818"/>
    <lineage>
        <taxon>Eukaryota</taxon>
        <taxon>Viridiplantae</taxon>
        <taxon>Streptophyta</taxon>
        <taxon>Embryophyta</taxon>
        <taxon>Tracheophyta</taxon>
        <taxon>Spermatophyta</taxon>
        <taxon>Magnoliopsida</taxon>
        <taxon>eudicotyledons</taxon>
        <taxon>Gunneridae</taxon>
        <taxon>Pentapetalae</taxon>
        <taxon>rosids</taxon>
        <taxon>fabids</taxon>
        <taxon>Fabales</taxon>
        <taxon>Fabaceae</taxon>
        <taxon>Papilionoideae</taxon>
        <taxon>50 kb inversion clade</taxon>
        <taxon>dalbergioids sensu lato</taxon>
        <taxon>Dalbergieae</taxon>
        <taxon>Pterocarpus clade</taxon>
        <taxon>Arachis</taxon>
    </lineage>
</organism>
<evidence type="ECO:0000259" key="6">
    <source>
        <dbReference type="Pfam" id="PF00931"/>
    </source>
</evidence>
<dbReference type="EMBL" id="SDMP01000013">
    <property type="protein sequence ID" value="RYR22228.1"/>
    <property type="molecule type" value="Genomic_DNA"/>
</dbReference>
<accession>A0A445A733</accession>
<dbReference type="SUPFAM" id="SSF52540">
    <property type="entry name" value="P-loop containing nucleoside triphosphate hydrolases"/>
    <property type="match status" value="1"/>
</dbReference>
<keyword evidence="3" id="KW-0547">Nucleotide-binding</keyword>
<feature type="domain" description="Disease resistance N-terminal" evidence="7">
    <location>
        <begin position="9"/>
        <end position="97"/>
    </location>
</feature>
<dbReference type="InterPro" id="IPR002182">
    <property type="entry name" value="NB-ARC"/>
</dbReference>